<accession>A0A0C3G0R1</accession>
<reference evidence="2" key="2">
    <citation type="submission" date="2015-01" db="EMBL/GenBank/DDBJ databases">
        <title>Evolutionary Origins and Diversification of the Mycorrhizal Mutualists.</title>
        <authorList>
            <consortium name="DOE Joint Genome Institute"/>
            <consortium name="Mycorrhizal Genomics Consortium"/>
            <person name="Kohler A."/>
            <person name="Kuo A."/>
            <person name="Nagy L.G."/>
            <person name="Floudas D."/>
            <person name="Copeland A."/>
            <person name="Barry K.W."/>
            <person name="Cichocki N."/>
            <person name="Veneault-Fourrey C."/>
            <person name="LaButti K."/>
            <person name="Lindquist E.A."/>
            <person name="Lipzen A."/>
            <person name="Lundell T."/>
            <person name="Morin E."/>
            <person name="Murat C."/>
            <person name="Riley R."/>
            <person name="Ohm R."/>
            <person name="Sun H."/>
            <person name="Tunlid A."/>
            <person name="Henrissat B."/>
            <person name="Grigoriev I.V."/>
            <person name="Hibbett D.S."/>
            <person name="Martin F."/>
        </authorList>
    </citation>
    <scope>NUCLEOTIDE SEQUENCE [LARGE SCALE GENOMIC DNA]</scope>
    <source>
        <strain evidence="2">F 1598</strain>
    </source>
</reference>
<keyword evidence="2" id="KW-1185">Reference proteome</keyword>
<dbReference type="InParanoid" id="A0A0C3G0R1"/>
<evidence type="ECO:0000313" key="2">
    <source>
        <dbReference type="Proteomes" id="UP000054166"/>
    </source>
</evidence>
<name>A0A0C3G0R1_PILCF</name>
<reference evidence="1 2" key="1">
    <citation type="submission" date="2014-04" db="EMBL/GenBank/DDBJ databases">
        <authorList>
            <consortium name="DOE Joint Genome Institute"/>
            <person name="Kuo A."/>
            <person name="Tarkka M."/>
            <person name="Buscot F."/>
            <person name="Kohler A."/>
            <person name="Nagy L.G."/>
            <person name="Floudas D."/>
            <person name="Copeland A."/>
            <person name="Barry K.W."/>
            <person name="Cichocki N."/>
            <person name="Veneault-Fourrey C."/>
            <person name="LaButti K."/>
            <person name="Lindquist E.A."/>
            <person name="Lipzen A."/>
            <person name="Lundell T."/>
            <person name="Morin E."/>
            <person name="Murat C."/>
            <person name="Sun H."/>
            <person name="Tunlid A."/>
            <person name="Henrissat B."/>
            <person name="Grigoriev I.V."/>
            <person name="Hibbett D.S."/>
            <person name="Martin F."/>
            <person name="Nordberg H.P."/>
            <person name="Cantor M.N."/>
            <person name="Hua S.X."/>
        </authorList>
    </citation>
    <scope>NUCLEOTIDE SEQUENCE [LARGE SCALE GENOMIC DNA]</scope>
    <source>
        <strain evidence="1 2">F 1598</strain>
    </source>
</reference>
<sequence length="63" mass="7165">MCLEYYYQDRSASYECHNGRFSVHFTPQFIDGKASNFVGRLSATYLKDAALSGTSQCFPIANW</sequence>
<dbReference type="Proteomes" id="UP000054166">
    <property type="component" value="Unassembled WGS sequence"/>
</dbReference>
<evidence type="ECO:0000313" key="1">
    <source>
        <dbReference type="EMBL" id="KIM84271.1"/>
    </source>
</evidence>
<dbReference type="HOGENOM" id="CLU_2886619_0_0_1"/>
<organism evidence="1 2">
    <name type="scientific">Piloderma croceum (strain F 1598)</name>
    <dbReference type="NCBI Taxonomy" id="765440"/>
    <lineage>
        <taxon>Eukaryota</taxon>
        <taxon>Fungi</taxon>
        <taxon>Dikarya</taxon>
        <taxon>Basidiomycota</taxon>
        <taxon>Agaricomycotina</taxon>
        <taxon>Agaricomycetes</taxon>
        <taxon>Agaricomycetidae</taxon>
        <taxon>Atheliales</taxon>
        <taxon>Atheliaceae</taxon>
        <taxon>Piloderma</taxon>
    </lineage>
</organism>
<gene>
    <name evidence="1" type="ORF">PILCRDRAFT_818603</name>
</gene>
<dbReference type="EMBL" id="KN832988">
    <property type="protein sequence ID" value="KIM84271.1"/>
    <property type="molecule type" value="Genomic_DNA"/>
</dbReference>
<dbReference type="AlphaFoldDB" id="A0A0C3G0R1"/>
<protein>
    <submittedName>
        <fullName evidence="1">Uncharacterized protein</fullName>
    </submittedName>
</protein>
<proteinExistence type="predicted"/>